<dbReference type="OrthoDB" id="5598844at2759"/>
<organism evidence="2 3">
    <name type="scientific">Morchella conica CCBAS932</name>
    <dbReference type="NCBI Taxonomy" id="1392247"/>
    <lineage>
        <taxon>Eukaryota</taxon>
        <taxon>Fungi</taxon>
        <taxon>Dikarya</taxon>
        <taxon>Ascomycota</taxon>
        <taxon>Pezizomycotina</taxon>
        <taxon>Pezizomycetes</taxon>
        <taxon>Pezizales</taxon>
        <taxon>Morchellaceae</taxon>
        <taxon>Morchella</taxon>
    </lineage>
</organism>
<feature type="compositionally biased region" description="Low complexity" evidence="1">
    <location>
        <begin position="97"/>
        <end position="141"/>
    </location>
</feature>
<dbReference type="InParanoid" id="A0A3N4KJT3"/>
<feature type="compositionally biased region" description="Pro residues" evidence="1">
    <location>
        <begin position="142"/>
        <end position="151"/>
    </location>
</feature>
<feature type="compositionally biased region" description="Low complexity" evidence="1">
    <location>
        <begin position="69"/>
        <end position="81"/>
    </location>
</feature>
<feature type="region of interest" description="Disordered" evidence="1">
    <location>
        <begin position="1"/>
        <end position="154"/>
    </location>
</feature>
<evidence type="ECO:0000313" key="2">
    <source>
        <dbReference type="EMBL" id="RPB10826.1"/>
    </source>
</evidence>
<sequence>MNSGGLDGSGTIDPASLNPASAYTIATPFSPPTTATEFENDTKPNAAALASITSPRGIKRSRSPETYRDGAIAGDDLGAGATEEPVRRKRGRPPKNKGPGVPQSPQLASTPQQQHQQLPAQTVSTPQQIQQLQTPTQQPGTLPTPPKPTPAKPMVKALPTVRDHTTDQLTPEGDEYIPREYDEEGDKKVMSTGHLCNGREYKCRTFHVPNRGEKLFMLATECARVLGYRDSYLLFNKNRSLFKIIATQTEKDDLIQQELLPYSYRSRQIAIVTARSMFRQFGSRVIVNGRRVRDDYWESKARKQGFTEEDPAGEKRPGAAKIRAAQASEQAAAQQQQQAAQQQQQQHGQGQEPLYTHDPAQIDQQPVPQMVQPGLGGPAPTVTPLPMIHLAPTEEKLRELYSVPRPRQEVSGPPYQDRMTSTSQSQVMEHVHNAADFNKQLGQTSKARRGMYQENYFKPKSPPQPQPQPQQHNPSALNPQQQQQQAQQQQAQQQQAQQAQQQQQQQPANPQLPHPSQHAPIPQHPQLHAPPPHMMSPQQLSSLHHQQQQQQQQQQQHQQLVSQSPVRPNQGIKPEQLHTHGGGPYMPPTQYFHPQAPHTPQPSHPHQHPGPHHPQPHPQSMPAMHTQHGQQPPMYSSPTPQHYLGQPPPPRGYGQQGSAQNGWWNSAG</sequence>
<dbReference type="Proteomes" id="UP000277580">
    <property type="component" value="Unassembled WGS sequence"/>
</dbReference>
<dbReference type="GO" id="GO:0016592">
    <property type="term" value="C:mediator complex"/>
    <property type="evidence" value="ECO:0007669"/>
    <property type="project" value="TreeGrafter"/>
</dbReference>
<dbReference type="EMBL" id="ML119140">
    <property type="protein sequence ID" value="RPB10826.1"/>
    <property type="molecule type" value="Genomic_DNA"/>
</dbReference>
<feature type="region of interest" description="Disordered" evidence="1">
    <location>
        <begin position="455"/>
        <end position="668"/>
    </location>
</feature>
<evidence type="ECO:0000256" key="1">
    <source>
        <dbReference type="SAM" id="MobiDB-lite"/>
    </source>
</evidence>
<dbReference type="GO" id="GO:0003713">
    <property type="term" value="F:transcription coactivator activity"/>
    <property type="evidence" value="ECO:0007669"/>
    <property type="project" value="TreeGrafter"/>
</dbReference>
<accession>A0A3N4KJT3</accession>
<dbReference type="InterPro" id="IPR051647">
    <property type="entry name" value="Mediator_comp_sub12"/>
</dbReference>
<proteinExistence type="predicted"/>
<protein>
    <submittedName>
        <fullName evidence="2">Uncharacterized protein</fullName>
    </submittedName>
</protein>
<feature type="compositionally biased region" description="Low complexity" evidence="1">
    <location>
        <begin position="517"/>
        <end position="527"/>
    </location>
</feature>
<dbReference type="PANTHER" id="PTHR46007">
    <property type="entry name" value="MEDIATOR OF RNA POLYMERASE II TRANSCRIPTION SUBUNIT 12"/>
    <property type="match status" value="1"/>
</dbReference>
<dbReference type="Pfam" id="PF08624">
    <property type="entry name" value="CRC_subunit"/>
    <property type="match status" value="1"/>
</dbReference>
<dbReference type="STRING" id="1392247.A0A3N4KJT3"/>
<gene>
    <name evidence="2" type="ORF">P167DRAFT_554324</name>
</gene>
<feature type="region of interest" description="Disordered" evidence="1">
    <location>
        <begin position="302"/>
        <end position="357"/>
    </location>
</feature>
<dbReference type="PANTHER" id="PTHR46007:SF8">
    <property type="entry name" value="C2H2-TYPE DOMAIN-CONTAINING PROTEIN"/>
    <property type="match status" value="1"/>
</dbReference>
<feature type="compositionally biased region" description="Low complexity" evidence="1">
    <location>
        <begin position="480"/>
        <end position="506"/>
    </location>
</feature>
<dbReference type="InterPro" id="IPR013933">
    <property type="entry name" value="CRC_Rsc7/Swp82"/>
</dbReference>
<name>A0A3N4KJT3_9PEZI</name>
<reference evidence="2 3" key="1">
    <citation type="journal article" date="2018" name="Nat. Ecol. Evol.">
        <title>Pezizomycetes genomes reveal the molecular basis of ectomycorrhizal truffle lifestyle.</title>
        <authorList>
            <person name="Murat C."/>
            <person name="Payen T."/>
            <person name="Noel B."/>
            <person name="Kuo A."/>
            <person name="Morin E."/>
            <person name="Chen J."/>
            <person name="Kohler A."/>
            <person name="Krizsan K."/>
            <person name="Balestrini R."/>
            <person name="Da Silva C."/>
            <person name="Montanini B."/>
            <person name="Hainaut M."/>
            <person name="Levati E."/>
            <person name="Barry K.W."/>
            <person name="Belfiori B."/>
            <person name="Cichocki N."/>
            <person name="Clum A."/>
            <person name="Dockter R.B."/>
            <person name="Fauchery L."/>
            <person name="Guy J."/>
            <person name="Iotti M."/>
            <person name="Le Tacon F."/>
            <person name="Lindquist E.A."/>
            <person name="Lipzen A."/>
            <person name="Malagnac F."/>
            <person name="Mello A."/>
            <person name="Molinier V."/>
            <person name="Miyauchi S."/>
            <person name="Poulain J."/>
            <person name="Riccioni C."/>
            <person name="Rubini A."/>
            <person name="Sitrit Y."/>
            <person name="Splivallo R."/>
            <person name="Traeger S."/>
            <person name="Wang M."/>
            <person name="Zifcakova L."/>
            <person name="Wipf D."/>
            <person name="Zambonelli A."/>
            <person name="Paolocci F."/>
            <person name="Nowrousian M."/>
            <person name="Ottonello S."/>
            <person name="Baldrian P."/>
            <person name="Spatafora J.W."/>
            <person name="Henrissat B."/>
            <person name="Nagy L.G."/>
            <person name="Aury J.M."/>
            <person name="Wincker P."/>
            <person name="Grigoriev I.V."/>
            <person name="Bonfante P."/>
            <person name="Martin F.M."/>
        </authorList>
    </citation>
    <scope>NUCLEOTIDE SEQUENCE [LARGE SCALE GENOMIC DNA]</scope>
    <source>
        <strain evidence="2 3">CCBAS932</strain>
    </source>
</reference>
<feature type="compositionally biased region" description="Low complexity" evidence="1">
    <location>
        <begin position="324"/>
        <end position="351"/>
    </location>
</feature>
<dbReference type="AlphaFoldDB" id="A0A3N4KJT3"/>
<keyword evidence="3" id="KW-1185">Reference proteome</keyword>
<evidence type="ECO:0000313" key="3">
    <source>
        <dbReference type="Proteomes" id="UP000277580"/>
    </source>
</evidence>
<feature type="compositionally biased region" description="Polar residues" evidence="1">
    <location>
        <begin position="658"/>
        <end position="668"/>
    </location>
</feature>
<feature type="compositionally biased region" description="Polar residues" evidence="1">
    <location>
        <begin position="627"/>
        <end position="640"/>
    </location>
</feature>
<dbReference type="GO" id="GO:0045944">
    <property type="term" value="P:positive regulation of transcription by RNA polymerase II"/>
    <property type="evidence" value="ECO:0007669"/>
    <property type="project" value="TreeGrafter"/>
</dbReference>
<feature type="compositionally biased region" description="Low complexity" evidence="1">
    <location>
        <begin position="538"/>
        <end position="563"/>
    </location>
</feature>
<feature type="compositionally biased region" description="Basic residues" evidence="1">
    <location>
        <begin position="605"/>
        <end position="615"/>
    </location>
</feature>